<feature type="compositionally biased region" description="Polar residues" evidence="5">
    <location>
        <begin position="604"/>
        <end position="615"/>
    </location>
</feature>
<keyword evidence="2 6" id="KW-0812">Transmembrane</keyword>
<dbReference type="EnsemblMetazoa" id="CapteT179570">
    <property type="protein sequence ID" value="CapteP179570"/>
    <property type="gene ID" value="CapteG179570"/>
</dbReference>
<evidence type="ECO:0000256" key="6">
    <source>
        <dbReference type="SAM" id="Phobius"/>
    </source>
</evidence>
<evidence type="ECO:0000259" key="7">
    <source>
        <dbReference type="PROSITE" id="PS50801"/>
    </source>
</evidence>
<sequence length="708" mass="78188">MSDLKEEPTPPPSEVTDPLVVKYEGLTQAEFDEKYDRVKVEPQTLAASIRKSCSCSKECVTQTVLSRFPVVNAIRTYKKEYILGDIVSGLSVGVTTVPQSMGYALLAQVPAIMGLYTSFFPVVLYCLFSSSRHVAIGTMALSSLVIASSVQTGTAHLQELVDEDFNNTQLVEELNQEKISIAVSVTMMSGLILMLMSLLKLSFIVTYIGEQFISGFLTGANLRVLTHQVKLMLGVTTKPRVGVLSWVYMVWDILYNIPTANWMSIVIAALSMFSLIFVKYFINERFKAKLPVPLPIDLVVVIITTLASYYGNLNEDYGLDIVSYIPKGVPEPTLPNVKYMVEYIPDAFALAILGYLLMYMMAILFSKRHNYPCDPDQELFACGIANAFGGFFGCIGASSSPPRCFVMELTGGQTQLAYFISGIIIFIFMLFLAPLLEALPICVLASIIFVACIPLFEQYKMCVTYWRTNKYDFSIWLVTAAVTLTTTIDIGMAAGIIYSFIVTVYKTQRPNSGSLVPADNNALVDSALYANLEKRPQGVRIFTFDGPLYFATCDTFKEKLFKAVQSPSELTESKQAVFLKKDISNSQEMKPMNGNSTPKDENDVTSPLTPASNNTHSEEAPHAIIIDCSKITYTDTPGAKLFAGVYSEYDQVGVRICYAACTEDVKQQLTRVPICSEILNNALYPSIYDALIICGKSPNPDSQNVMSV</sequence>
<feature type="compositionally biased region" description="Polar residues" evidence="5">
    <location>
        <begin position="587"/>
        <end position="597"/>
    </location>
</feature>
<dbReference type="Gene3D" id="3.30.750.24">
    <property type="entry name" value="STAS domain"/>
    <property type="match status" value="1"/>
</dbReference>
<dbReference type="Proteomes" id="UP000014760">
    <property type="component" value="Unassembled WGS sequence"/>
</dbReference>
<dbReference type="OMA" id="HIIANDD"/>
<feature type="transmembrane region" description="Helical" evidence="6">
    <location>
        <begin position="476"/>
        <end position="501"/>
    </location>
</feature>
<reference evidence="8 10" key="2">
    <citation type="journal article" date="2013" name="Nature">
        <title>Insights into bilaterian evolution from three spiralian genomes.</title>
        <authorList>
            <person name="Simakov O."/>
            <person name="Marletaz F."/>
            <person name="Cho S.J."/>
            <person name="Edsinger-Gonzales E."/>
            <person name="Havlak P."/>
            <person name="Hellsten U."/>
            <person name="Kuo D.H."/>
            <person name="Larsson T."/>
            <person name="Lv J."/>
            <person name="Arendt D."/>
            <person name="Savage R."/>
            <person name="Osoegawa K."/>
            <person name="de Jong P."/>
            <person name="Grimwood J."/>
            <person name="Chapman J.A."/>
            <person name="Shapiro H."/>
            <person name="Aerts A."/>
            <person name="Otillar R.P."/>
            <person name="Terry A.Y."/>
            <person name="Boore J.L."/>
            <person name="Grigoriev I.V."/>
            <person name="Lindberg D.R."/>
            <person name="Seaver E.C."/>
            <person name="Weisblat D.A."/>
            <person name="Putnam N.H."/>
            <person name="Rokhsar D.S."/>
        </authorList>
    </citation>
    <scope>NUCLEOTIDE SEQUENCE</scope>
    <source>
        <strain evidence="8 10">I ESC-2004</strain>
    </source>
</reference>
<organism evidence="8">
    <name type="scientific">Capitella teleta</name>
    <name type="common">Polychaete worm</name>
    <dbReference type="NCBI Taxonomy" id="283909"/>
    <lineage>
        <taxon>Eukaryota</taxon>
        <taxon>Metazoa</taxon>
        <taxon>Spiralia</taxon>
        <taxon>Lophotrochozoa</taxon>
        <taxon>Annelida</taxon>
        <taxon>Polychaeta</taxon>
        <taxon>Sedentaria</taxon>
        <taxon>Scolecida</taxon>
        <taxon>Capitellidae</taxon>
        <taxon>Capitella</taxon>
    </lineage>
</organism>
<feature type="transmembrane region" description="Helical" evidence="6">
    <location>
        <begin position="103"/>
        <end position="127"/>
    </location>
</feature>
<evidence type="ECO:0000313" key="8">
    <source>
        <dbReference type="EMBL" id="ELT89622.1"/>
    </source>
</evidence>
<name>R7TDP8_CAPTE</name>
<evidence type="ECO:0000256" key="2">
    <source>
        <dbReference type="ARBA" id="ARBA00022692"/>
    </source>
</evidence>
<dbReference type="EMBL" id="AMQN01014766">
    <property type="status" value="NOT_ANNOTATED_CDS"/>
    <property type="molecule type" value="Genomic_DNA"/>
</dbReference>
<feature type="transmembrane region" description="Helical" evidence="6">
    <location>
        <begin position="263"/>
        <end position="282"/>
    </location>
</feature>
<dbReference type="CDD" id="cd07042">
    <property type="entry name" value="STAS_SulP_like_sulfate_transporter"/>
    <property type="match status" value="1"/>
</dbReference>
<dbReference type="Pfam" id="PF00916">
    <property type="entry name" value="Sulfate_transp"/>
    <property type="match status" value="1"/>
</dbReference>
<feature type="transmembrane region" description="Helical" evidence="6">
    <location>
        <begin position="347"/>
        <end position="365"/>
    </location>
</feature>
<dbReference type="InterPro" id="IPR036513">
    <property type="entry name" value="STAS_dom_sf"/>
</dbReference>
<dbReference type="GO" id="GO:0016020">
    <property type="term" value="C:membrane"/>
    <property type="evidence" value="ECO:0007669"/>
    <property type="project" value="UniProtKB-SubCell"/>
</dbReference>
<evidence type="ECO:0000256" key="1">
    <source>
        <dbReference type="ARBA" id="ARBA00004141"/>
    </source>
</evidence>
<dbReference type="EMBL" id="KB311259">
    <property type="protein sequence ID" value="ELT89622.1"/>
    <property type="molecule type" value="Genomic_DNA"/>
</dbReference>
<feature type="region of interest" description="Disordered" evidence="5">
    <location>
        <begin position="587"/>
        <end position="616"/>
    </location>
</feature>
<feature type="domain" description="STAS" evidence="7">
    <location>
        <begin position="537"/>
        <end position="694"/>
    </location>
</feature>
<evidence type="ECO:0000313" key="10">
    <source>
        <dbReference type="Proteomes" id="UP000014760"/>
    </source>
</evidence>
<dbReference type="GO" id="GO:0055085">
    <property type="term" value="P:transmembrane transport"/>
    <property type="evidence" value="ECO:0007669"/>
    <property type="project" value="InterPro"/>
</dbReference>
<evidence type="ECO:0000256" key="5">
    <source>
        <dbReference type="SAM" id="MobiDB-lite"/>
    </source>
</evidence>
<feature type="transmembrane region" description="Helical" evidence="6">
    <location>
        <begin position="179"/>
        <end position="199"/>
    </location>
</feature>
<reference evidence="10" key="1">
    <citation type="submission" date="2012-12" db="EMBL/GenBank/DDBJ databases">
        <authorList>
            <person name="Hellsten U."/>
            <person name="Grimwood J."/>
            <person name="Chapman J.A."/>
            <person name="Shapiro H."/>
            <person name="Aerts A."/>
            <person name="Otillar R.P."/>
            <person name="Terry A.Y."/>
            <person name="Boore J.L."/>
            <person name="Simakov O."/>
            <person name="Marletaz F."/>
            <person name="Cho S.-J."/>
            <person name="Edsinger-Gonzales E."/>
            <person name="Havlak P."/>
            <person name="Kuo D.-H."/>
            <person name="Larsson T."/>
            <person name="Lv J."/>
            <person name="Arendt D."/>
            <person name="Savage R."/>
            <person name="Osoegawa K."/>
            <person name="de Jong P."/>
            <person name="Lindberg D.R."/>
            <person name="Seaver E.C."/>
            <person name="Weisblat D.A."/>
            <person name="Putnam N.H."/>
            <person name="Grigoriev I.V."/>
            <person name="Rokhsar D.S."/>
        </authorList>
    </citation>
    <scope>NUCLEOTIDE SEQUENCE</scope>
    <source>
        <strain evidence="10">I ESC-2004</strain>
    </source>
</reference>
<evidence type="ECO:0000313" key="9">
    <source>
        <dbReference type="EnsemblMetazoa" id="CapteP179570"/>
    </source>
</evidence>
<protein>
    <recommendedName>
        <fullName evidence="7">STAS domain-containing protein</fullName>
    </recommendedName>
</protein>
<dbReference type="STRING" id="283909.R7TDP8"/>
<comment type="subcellular location">
    <subcellularLocation>
        <location evidence="1">Membrane</location>
        <topology evidence="1">Multi-pass membrane protein</topology>
    </subcellularLocation>
</comment>
<feature type="transmembrane region" description="Helical" evidence="6">
    <location>
        <begin position="294"/>
        <end position="311"/>
    </location>
</feature>
<dbReference type="AlphaFoldDB" id="R7TDP8"/>
<evidence type="ECO:0000256" key="3">
    <source>
        <dbReference type="ARBA" id="ARBA00022989"/>
    </source>
</evidence>
<accession>R7TDP8</accession>
<keyword evidence="4 6" id="KW-0472">Membrane</keyword>
<dbReference type="HOGENOM" id="CLU_003182_9_4_1"/>
<keyword evidence="3 6" id="KW-1133">Transmembrane helix</keyword>
<dbReference type="SUPFAM" id="SSF52091">
    <property type="entry name" value="SpoIIaa-like"/>
    <property type="match status" value="1"/>
</dbReference>
<dbReference type="InterPro" id="IPR002645">
    <property type="entry name" value="STAS_dom"/>
</dbReference>
<gene>
    <name evidence="8" type="ORF">CAPTEDRAFT_179570</name>
</gene>
<feature type="transmembrane region" description="Helical" evidence="6">
    <location>
        <begin position="416"/>
        <end position="432"/>
    </location>
</feature>
<reference evidence="9" key="3">
    <citation type="submission" date="2015-06" db="UniProtKB">
        <authorList>
            <consortium name="EnsemblMetazoa"/>
        </authorList>
    </citation>
    <scope>IDENTIFICATION</scope>
</reference>
<dbReference type="PROSITE" id="PS50801">
    <property type="entry name" value="STAS"/>
    <property type="match status" value="1"/>
</dbReference>
<dbReference type="InterPro" id="IPR001902">
    <property type="entry name" value="SLC26A/SulP_fam"/>
</dbReference>
<feature type="transmembrane region" description="Helical" evidence="6">
    <location>
        <begin position="438"/>
        <end position="456"/>
    </location>
</feature>
<evidence type="ECO:0000256" key="4">
    <source>
        <dbReference type="ARBA" id="ARBA00023136"/>
    </source>
</evidence>
<dbReference type="PANTHER" id="PTHR11814">
    <property type="entry name" value="SULFATE TRANSPORTER"/>
    <property type="match status" value="1"/>
</dbReference>
<dbReference type="InterPro" id="IPR011547">
    <property type="entry name" value="SLC26A/SulP_dom"/>
</dbReference>
<dbReference type="NCBIfam" id="TIGR00815">
    <property type="entry name" value="sulP"/>
    <property type="match status" value="1"/>
</dbReference>
<dbReference type="Pfam" id="PF01740">
    <property type="entry name" value="STAS"/>
    <property type="match status" value="1"/>
</dbReference>
<keyword evidence="10" id="KW-1185">Reference proteome</keyword>
<proteinExistence type="predicted"/>
<dbReference type="OrthoDB" id="288203at2759"/>